<dbReference type="STRING" id="714943.Mucpa_0788"/>
<evidence type="ECO:0000256" key="1">
    <source>
        <dbReference type="ARBA" id="ARBA00023015"/>
    </source>
</evidence>
<keyword evidence="2" id="KW-0238">DNA-binding</keyword>
<dbReference type="Pfam" id="PF12833">
    <property type="entry name" value="HTH_18"/>
    <property type="match status" value="1"/>
</dbReference>
<dbReference type="GO" id="GO:0003700">
    <property type="term" value="F:DNA-binding transcription factor activity"/>
    <property type="evidence" value="ECO:0007669"/>
    <property type="project" value="InterPro"/>
</dbReference>
<name>H1Y9Y5_9SPHI</name>
<gene>
    <name evidence="5" type="ORF">Mucpa_0788</name>
</gene>
<accession>H1Y9Y5</accession>
<dbReference type="AlphaFoldDB" id="H1Y9Y5"/>
<dbReference type="PROSITE" id="PS00041">
    <property type="entry name" value="HTH_ARAC_FAMILY_1"/>
    <property type="match status" value="1"/>
</dbReference>
<dbReference type="GO" id="GO:0043565">
    <property type="term" value="F:sequence-specific DNA binding"/>
    <property type="evidence" value="ECO:0007669"/>
    <property type="project" value="InterPro"/>
</dbReference>
<dbReference type="RefSeq" id="WP_008504580.1">
    <property type="nucleotide sequence ID" value="NZ_CM001403.1"/>
</dbReference>
<dbReference type="InterPro" id="IPR018060">
    <property type="entry name" value="HTH_AraC"/>
</dbReference>
<dbReference type="HOGENOM" id="CLU_121830_0_0_10"/>
<organism evidence="5 6">
    <name type="scientific">Mucilaginibacter paludis DSM 18603</name>
    <dbReference type="NCBI Taxonomy" id="714943"/>
    <lineage>
        <taxon>Bacteria</taxon>
        <taxon>Pseudomonadati</taxon>
        <taxon>Bacteroidota</taxon>
        <taxon>Sphingobacteriia</taxon>
        <taxon>Sphingobacteriales</taxon>
        <taxon>Sphingobacteriaceae</taxon>
        <taxon>Mucilaginibacter</taxon>
    </lineage>
</organism>
<evidence type="ECO:0000313" key="6">
    <source>
        <dbReference type="Proteomes" id="UP000002774"/>
    </source>
</evidence>
<dbReference type="eggNOG" id="COG2207">
    <property type="taxonomic scope" value="Bacteria"/>
</dbReference>
<dbReference type="InterPro" id="IPR009057">
    <property type="entry name" value="Homeodomain-like_sf"/>
</dbReference>
<dbReference type="Gene3D" id="1.10.10.60">
    <property type="entry name" value="Homeodomain-like"/>
    <property type="match status" value="1"/>
</dbReference>
<dbReference type="OrthoDB" id="952277at2"/>
<dbReference type="Proteomes" id="UP000002774">
    <property type="component" value="Chromosome"/>
</dbReference>
<dbReference type="EMBL" id="CM001403">
    <property type="protein sequence ID" value="EHQ24969.1"/>
    <property type="molecule type" value="Genomic_DNA"/>
</dbReference>
<evidence type="ECO:0000313" key="5">
    <source>
        <dbReference type="EMBL" id="EHQ24969.1"/>
    </source>
</evidence>
<keyword evidence="3" id="KW-0804">Transcription</keyword>
<dbReference type="SUPFAM" id="SSF46689">
    <property type="entry name" value="Homeodomain-like"/>
    <property type="match status" value="1"/>
</dbReference>
<dbReference type="PANTHER" id="PTHR43280">
    <property type="entry name" value="ARAC-FAMILY TRANSCRIPTIONAL REGULATOR"/>
    <property type="match status" value="1"/>
</dbReference>
<feature type="domain" description="HTH araC/xylS-type" evidence="4">
    <location>
        <begin position="71"/>
        <end position="175"/>
    </location>
</feature>
<dbReference type="PANTHER" id="PTHR43280:SF2">
    <property type="entry name" value="HTH-TYPE TRANSCRIPTIONAL REGULATOR EXSA"/>
    <property type="match status" value="1"/>
</dbReference>
<dbReference type="PROSITE" id="PS01124">
    <property type="entry name" value="HTH_ARAC_FAMILY_2"/>
    <property type="match status" value="1"/>
</dbReference>
<reference evidence="5" key="1">
    <citation type="submission" date="2011-09" db="EMBL/GenBank/DDBJ databases">
        <title>The permanent draft genome of Mucilaginibacter paludis DSM 18603.</title>
        <authorList>
            <consortium name="US DOE Joint Genome Institute (JGI-PGF)"/>
            <person name="Lucas S."/>
            <person name="Han J."/>
            <person name="Lapidus A."/>
            <person name="Bruce D."/>
            <person name="Goodwin L."/>
            <person name="Pitluck S."/>
            <person name="Peters L."/>
            <person name="Kyrpides N."/>
            <person name="Mavromatis K."/>
            <person name="Ivanova N."/>
            <person name="Mikhailova N."/>
            <person name="Held B."/>
            <person name="Detter J.C."/>
            <person name="Tapia R."/>
            <person name="Han C."/>
            <person name="Land M."/>
            <person name="Hauser L."/>
            <person name="Markowitz V."/>
            <person name="Cheng J.-F."/>
            <person name="Hugenholtz P."/>
            <person name="Woyke T."/>
            <person name="Wu D."/>
            <person name="Tindall B."/>
            <person name="Brambilla E."/>
            <person name="Klenk H.-P."/>
            <person name="Eisen J.A."/>
        </authorList>
    </citation>
    <scope>NUCLEOTIDE SEQUENCE [LARGE SCALE GENOMIC DNA]</scope>
    <source>
        <strain evidence="5">DSM 18603</strain>
    </source>
</reference>
<keyword evidence="6" id="KW-1185">Reference proteome</keyword>
<evidence type="ECO:0000256" key="2">
    <source>
        <dbReference type="ARBA" id="ARBA00023125"/>
    </source>
</evidence>
<keyword evidence="1" id="KW-0805">Transcription regulation</keyword>
<evidence type="ECO:0000256" key="3">
    <source>
        <dbReference type="ARBA" id="ARBA00023163"/>
    </source>
</evidence>
<sequence>MKIYIKNMVCIRCKMLVKQQLKKLSIAHRAVKLGEVEIKGDITNGQLADLKMALQKFGLDILDDRKSVLIEKIKKVIVELIHYKEEPAKINFSDHLSQMLNHDYTYMANLFSEVEGINVEHYLIIHKVERIKELLMYDKLSLTDISYKMQYSSVAHLCNQFKKITGLTPTHFKKMQIQAS</sequence>
<protein>
    <submittedName>
        <fullName evidence="5">Transcriptional regulator, AraC family</fullName>
    </submittedName>
</protein>
<evidence type="ECO:0000259" key="4">
    <source>
        <dbReference type="PROSITE" id="PS01124"/>
    </source>
</evidence>
<dbReference type="InterPro" id="IPR018062">
    <property type="entry name" value="HTH_AraC-typ_CS"/>
</dbReference>
<proteinExistence type="predicted"/>
<dbReference type="SMART" id="SM00342">
    <property type="entry name" value="HTH_ARAC"/>
    <property type="match status" value="1"/>
</dbReference>